<dbReference type="EC" id="2.7.1.50" evidence="11"/>
<comment type="catalytic activity">
    <reaction evidence="1 11">
        <text>5-(2-hydroxyethyl)-4-methylthiazole + ATP = 4-methyl-5-(2-phosphooxyethyl)-thiazole + ADP + H(+)</text>
        <dbReference type="Rhea" id="RHEA:24212"/>
        <dbReference type="ChEBI" id="CHEBI:15378"/>
        <dbReference type="ChEBI" id="CHEBI:17957"/>
        <dbReference type="ChEBI" id="CHEBI:30616"/>
        <dbReference type="ChEBI" id="CHEBI:58296"/>
        <dbReference type="ChEBI" id="CHEBI:456216"/>
        <dbReference type="EC" id="2.7.1.50"/>
    </reaction>
</comment>
<evidence type="ECO:0000256" key="2">
    <source>
        <dbReference type="ARBA" id="ARBA00001946"/>
    </source>
</evidence>
<evidence type="ECO:0000256" key="3">
    <source>
        <dbReference type="ARBA" id="ARBA00004868"/>
    </source>
</evidence>
<reference evidence="12 13" key="1">
    <citation type="submission" date="2019-07" db="EMBL/GenBank/DDBJ databases">
        <title>Analysis of the biochemical properties, biological activity and biotechnological potential of siderophores and biosurfactants produced by Antarctic psychrotolerant bacteria.</title>
        <authorList>
            <person name="Styczynski M."/>
            <person name="Krucon T."/>
            <person name="Decewicz P."/>
            <person name="Dziewit L."/>
        </authorList>
    </citation>
    <scope>NUCLEOTIDE SEQUENCE [LARGE SCALE GENOMIC DNA]</scope>
    <source>
        <strain evidence="12 13">ANT_H27</strain>
    </source>
</reference>
<dbReference type="PIRSF" id="PIRSF000513">
    <property type="entry name" value="Thz_kinase"/>
    <property type="match status" value="1"/>
</dbReference>
<dbReference type="GO" id="GO:0004417">
    <property type="term" value="F:hydroxyethylthiazole kinase activity"/>
    <property type="evidence" value="ECO:0007669"/>
    <property type="project" value="UniProtKB-UniRule"/>
</dbReference>
<keyword evidence="7 11" id="KW-0418">Kinase</keyword>
<sequence>MESMVPSIVFTPGELADALGALRASTPLVQVLTNAVVTNFTANVLLAAGASPAMVDVPGESGGFAAVASGMLVNLGTPHGEQRAAMAEAVAAANAAGTPWVLDPVAVGSLGVRTNFALELRDASPTVIRGNASEIMVLAEAGSGGRGVEATDTVDSASAAATALALRSGAVVAVSGEADLITDGTRTVHVHGGSKMLTLVTGGGCALGAICAAFLSLTDDALLAAVAGHACYSAAAERAEAIASGPGSFAVAFLDALHTLTPAELASTAVLS</sequence>
<keyword evidence="9 11" id="KW-0460">Magnesium</keyword>
<gene>
    <name evidence="11 12" type="primary">thiM</name>
    <name evidence="12" type="ORF">FQ154_03300</name>
</gene>
<accession>A0A5B0ENY9</accession>
<evidence type="ECO:0000256" key="7">
    <source>
        <dbReference type="ARBA" id="ARBA00022777"/>
    </source>
</evidence>
<keyword evidence="8 11" id="KW-0067">ATP-binding</keyword>
<dbReference type="NCBIfam" id="NF006830">
    <property type="entry name" value="PRK09355.1"/>
    <property type="match status" value="1"/>
</dbReference>
<keyword evidence="5 11" id="KW-0479">Metal-binding</keyword>
<evidence type="ECO:0000256" key="10">
    <source>
        <dbReference type="ARBA" id="ARBA00022977"/>
    </source>
</evidence>
<dbReference type="EMBL" id="VOBL01000002">
    <property type="protein sequence ID" value="KAA0979460.1"/>
    <property type="molecule type" value="Genomic_DNA"/>
</dbReference>
<dbReference type="GO" id="GO:0009228">
    <property type="term" value="P:thiamine biosynthetic process"/>
    <property type="evidence" value="ECO:0007669"/>
    <property type="project" value="UniProtKB-KW"/>
</dbReference>
<feature type="binding site" evidence="11">
    <location>
        <position position="54"/>
    </location>
    <ligand>
        <name>substrate</name>
    </ligand>
</feature>
<keyword evidence="10 11" id="KW-0784">Thiamine biosynthesis</keyword>
<evidence type="ECO:0000256" key="6">
    <source>
        <dbReference type="ARBA" id="ARBA00022741"/>
    </source>
</evidence>
<dbReference type="AlphaFoldDB" id="A0A5B0ENY9"/>
<evidence type="ECO:0000256" key="11">
    <source>
        <dbReference type="HAMAP-Rule" id="MF_00228"/>
    </source>
</evidence>
<comment type="similarity">
    <text evidence="11">Belongs to the Thz kinase family.</text>
</comment>
<protein>
    <recommendedName>
        <fullName evidence="11">Hydroxyethylthiazole kinase</fullName>
        <ecNumber evidence="11">2.7.1.50</ecNumber>
    </recommendedName>
    <alternativeName>
        <fullName evidence="11">4-methyl-5-beta-hydroxyethylthiazole kinase</fullName>
        <shortName evidence="11">TH kinase</shortName>
        <shortName evidence="11">Thz kinase</shortName>
    </alternativeName>
</protein>
<dbReference type="InterPro" id="IPR029056">
    <property type="entry name" value="Ribokinase-like"/>
</dbReference>
<comment type="pathway">
    <text evidence="3 11">Cofactor biosynthesis; thiamine diphosphate biosynthesis; 4-methyl-5-(2-phosphoethyl)-thiazole from 5-(2-hydroxyethyl)-4-methylthiazole: step 1/1.</text>
</comment>
<organism evidence="12 13">
    <name type="scientific">Paeniglutamicibacter gangotriensis</name>
    <dbReference type="NCBI Taxonomy" id="254787"/>
    <lineage>
        <taxon>Bacteria</taxon>
        <taxon>Bacillati</taxon>
        <taxon>Actinomycetota</taxon>
        <taxon>Actinomycetes</taxon>
        <taxon>Micrococcales</taxon>
        <taxon>Micrococcaceae</taxon>
        <taxon>Paeniglutamicibacter</taxon>
    </lineage>
</organism>
<dbReference type="GO" id="GO:0000287">
    <property type="term" value="F:magnesium ion binding"/>
    <property type="evidence" value="ECO:0007669"/>
    <property type="project" value="UniProtKB-UniRule"/>
</dbReference>
<proteinExistence type="inferred from homology"/>
<dbReference type="OrthoDB" id="8909021at2"/>
<feature type="binding site" evidence="11">
    <location>
        <position position="202"/>
    </location>
    <ligand>
        <name>substrate</name>
    </ligand>
</feature>
<evidence type="ECO:0000256" key="5">
    <source>
        <dbReference type="ARBA" id="ARBA00022723"/>
    </source>
</evidence>
<evidence type="ECO:0000256" key="4">
    <source>
        <dbReference type="ARBA" id="ARBA00022679"/>
    </source>
</evidence>
<evidence type="ECO:0000256" key="8">
    <source>
        <dbReference type="ARBA" id="ARBA00022840"/>
    </source>
</evidence>
<dbReference type="GO" id="GO:0009229">
    <property type="term" value="P:thiamine diphosphate biosynthetic process"/>
    <property type="evidence" value="ECO:0007669"/>
    <property type="project" value="UniProtKB-UniRule"/>
</dbReference>
<feature type="binding site" evidence="11">
    <location>
        <position position="129"/>
    </location>
    <ligand>
        <name>ATP</name>
        <dbReference type="ChEBI" id="CHEBI:30616"/>
    </ligand>
</feature>
<dbReference type="InterPro" id="IPR000417">
    <property type="entry name" value="Hyethyz_kinase"/>
</dbReference>
<dbReference type="Pfam" id="PF02110">
    <property type="entry name" value="HK"/>
    <property type="match status" value="1"/>
</dbReference>
<evidence type="ECO:0000313" key="12">
    <source>
        <dbReference type="EMBL" id="KAA0979460.1"/>
    </source>
</evidence>
<keyword evidence="6 11" id="KW-0547">Nucleotide-binding</keyword>
<dbReference type="GO" id="GO:0005524">
    <property type="term" value="F:ATP binding"/>
    <property type="evidence" value="ECO:0007669"/>
    <property type="project" value="UniProtKB-UniRule"/>
</dbReference>
<comment type="caution">
    <text evidence="12">The sequence shown here is derived from an EMBL/GenBank/DDBJ whole genome shotgun (WGS) entry which is preliminary data.</text>
</comment>
<dbReference type="RefSeq" id="WP_149618678.1">
    <property type="nucleotide sequence ID" value="NZ_VOBL01000002.1"/>
</dbReference>
<comment type="function">
    <text evidence="11">Catalyzes the phosphorylation of the hydroxyl group of 4-methyl-5-beta-hydroxyethylthiazole (THZ).</text>
</comment>
<dbReference type="CDD" id="cd01170">
    <property type="entry name" value="THZ_kinase"/>
    <property type="match status" value="1"/>
</dbReference>
<dbReference type="Gene3D" id="3.40.1190.20">
    <property type="match status" value="1"/>
</dbReference>
<name>A0A5B0ENY9_9MICC</name>
<comment type="cofactor">
    <cofactor evidence="2 11">
        <name>Mg(2+)</name>
        <dbReference type="ChEBI" id="CHEBI:18420"/>
    </cofactor>
</comment>
<evidence type="ECO:0000256" key="9">
    <source>
        <dbReference type="ARBA" id="ARBA00022842"/>
    </source>
</evidence>
<evidence type="ECO:0000313" key="13">
    <source>
        <dbReference type="Proteomes" id="UP000323856"/>
    </source>
</evidence>
<dbReference type="UniPathway" id="UPA00060">
    <property type="reaction ID" value="UER00139"/>
</dbReference>
<feature type="binding site" evidence="11">
    <location>
        <position position="175"/>
    </location>
    <ligand>
        <name>ATP</name>
        <dbReference type="ChEBI" id="CHEBI:30616"/>
    </ligand>
</feature>
<dbReference type="HAMAP" id="MF_00228">
    <property type="entry name" value="Thz_kinase"/>
    <property type="match status" value="1"/>
</dbReference>
<keyword evidence="4 11" id="KW-0808">Transferase</keyword>
<evidence type="ECO:0000256" key="1">
    <source>
        <dbReference type="ARBA" id="ARBA00001771"/>
    </source>
</evidence>
<dbReference type="Proteomes" id="UP000323856">
    <property type="component" value="Unassembled WGS sequence"/>
</dbReference>
<dbReference type="PRINTS" id="PR01099">
    <property type="entry name" value="HYETHTZKNASE"/>
</dbReference>
<dbReference type="SUPFAM" id="SSF53613">
    <property type="entry name" value="Ribokinase-like"/>
    <property type="match status" value="1"/>
</dbReference>